<dbReference type="Proteomes" id="UP000540506">
    <property type="component" value="Unassembled WGS sequence"/>
</dbReference>
<reference evidence="2 3" key="1">
    <citation type="submission" date="2020-08" db="EMBL/GenBank/DDBJ databases">
        <title>Sequencing the genomes of 1000 actinobacteria strains.</title>
        <authorList>
            <person name="Klenk H.-P."/>
        </authorList>
    </citation>
    <scope>NUCLEOTIDE SEQUENCE [LARGE SCALE GENOMIC DNA]</scope>
    <source>
        <strain evidence="2 3">DSM 41654</strain>
    </source>
</reference>
<proteinExistence type="predicted"/>
<dbReference type="GO" id="GO:0003989">
    <property type="term" value="F:acetyl-CoA carboxylase activity"/>
    <property type="evidence" value="ECO:0007669"/>
    <property type="project" value="InterPro"/>
</dbReference>
<evidence type="ECO:0000256" key="1">
    <source>
        <dbReference type="SAM" id="MobiDB-lite"/>
    </source>
</evidence>
<dbReference type="Pfam" id="PF13822">
    <property type="entry name" value="ACC_epsilon"/>
    <property type="match status" value="1"/>
</dbReference>
<gene>
    <name evidence="2" type="ORF">FHR34_003850</name>
</gene>
<evidence type="ECO:0000313" key="3">
    <source>
        <dbReference type="Proteomes" id="UP000540506"/>
    </source>
</evidence>
<feature type="region of interest" description="Disordered" evidence="1">
    <location>
        <begin position="1"/>
        <end position="27"/>
    </location>
</feature>
<evidence type="ECO:0000313" key="2">
    <source>
        <dbReference type="EMBL" id="MBB4924857.1"/>
    </source>
</evidence>
<sequence length="91" mass="9592">MTAREQADRLDGAGTPDPGPHRPAPACPAGARCEVLRIERGRLTDEELAAVAAVLLARLAGARRPALAATAHRVTPGRCDYRSPVSWLQAA</sequence>
<dbReference type="AlphaFoldDB" id="A0A7W7R3Q3"/>
<keyword evidence="3" id="KW-1185">Reference proteome</keyword>
<dbReference type="RefSeq" id="WP_184936730.1">
    <property type="nucleotide sequence ID" value="NZ_JACHJV010000001.1"/>
</dbReference>
<organism evidence="2 3">
    <name type="scientific">Kitasatospora kifunensis</name>
    <name type="common">Streptomyces kifunensis</name>
    <dbReference type="NCBI Taxonomy" id="58351"/>
    <lineage>
        <taxon>Bacteria</taxon>
        <taxon>Bacillati</taxon>
        <taxon>Actinomycetota</taxon>
        <taxon>Actinomycetes</taxon>
        <taxon>Kitasatosporales</taxon>
        <taxon>Streptomycetaceae</taxon>
        <taxon>Kitasatospora</taxon>
    </lineage>
</organism>
<evidence type="ECO:0008006" key="4">
    <source>
        <dbReference type="Google" id="ProtNLM"/>
    </source>
</evidence>
<protein>
    <recommendedName>
        <fullName evidence="4">Acyl-CoA carboxylase subunit epsilon</fullName>
    </recommendedName>
</protein>
<feature type="compositionally biased region" description="Basic and acidic residues" evidence="1">
    <location>
        <begin position="1"/>
        <end position="11"/>
    </location>
</feature>
<comment type="caution">
    <text evidence="2">The sequence shown here is derived from an EMBL/GenBank/DDBJ whole genome shotgun (WGS) entry which is preliminary data.</text>
</comment>
<feature type="compositionally biased region" description="Pro residues" evidence="1">
    <location>
        <begin position="17"/>
        <end position="26"/>
    </location>
</feature>
<dbReference type="GO" id="GO:0004658">
    <property type="term" value="F:propionyl-CoA carboxylase activity"/>
    <property type="evidence" value="ECO:0007669"/>
    <property type="project" value="InterPro"/>
</dbReference>
<dbReference type="EMBL" id="JACHJV010000001">
    <property type="protein sequence ID" value="MBB4924857.1"/>
    <property type="molecule type" value="Genomic_DNA"/>
</dbReference>
<dbReference type="InterPro" id="IPR032716">
    <property type="entry name" value="ACC_epsilon"/>
</dbReference>
<name>A0A7W7R3Q3_KITKI</name>
<accession>A0A7W7R3Q3</accession>